<dbReference type="Pfam" id="PF01569">
    <property type="entry name" value="PAP2"/>
    <property type="match status" value="1"/>
</dbReference>
<organism evidence="3 4">
    <name type="scientific">Pokkaliibacter plantistimulans</name>
    <dbReference type="NCBI Taxonomy" id="1635171"/>
    <lineage>
        <taxon>Bacteria</taxon>
        <taxon>Pseudomonadati</taxon>
        <taxon>Pseudomonadota</taxon>
        <taxon>Gammaproteobacteria</taxon>
        <taxon>Oceanospirillales</taxon>
        <taxon>Balneatrichaceae</taxon>
        <taxon>Pokkaliibacter</taxon>
    </lineage>
</organism>
<proteinExistence type="predicted"/>
<gene>
    <name evidence="3" type="ORF">WH50_14480</name>
</gene>
<feature type="transmembrane region" description="Helical" evidence="1">
    <location>
        <begin position="152"/>
        <end position="169"/>
    </location>
</feature>
<dbReference type="SUPFAM" id="SSF48317">
    <property type="entry name" value="Acid phosphatase/Vanadium-dependent haloperoxidase"/>
    <property type="match status" value="1"/>
</dbReference>
<evidence type="ECO:0000313" key="3">
    <source>
        <dbReference type="EMBL" id="PXF30584.1"/>
    </source>
</evidence>
<accession>A0ABX5LWP6</accession>
<comment type="caution">
    <text evidence="3">The sequence shown here is derived from an EMBL/GenBank/DDBJ whole genome shotgun (WGS) entry which is preliminary data.</text>
</comment>
<feature type="transmembrane region" description="Helical" evidence="1">
    <location>
        <begin position="128"/>
        <end position="145"/>
    </location>
</feature>
<keyword evidence="1" id="KW-0812">Transmembrane</keyword>
<dbReference type="InterPro" id="IPR000326">
    <property type="entry name" value="PAP2/HPO"/>
</dbReference>
<feature type="transmembrane region" description="Helical" evidence="1">
    <location>
        <begin position="175"/>
        <end position="196"/>
    </location>
</feature>
<keyword evidence="4" id="KW-1185">Reference proteome</keyword>
<dbReference type="Gene3D" id="1.20.144.10">
    <property type="entry name" value="Phosphatidic acid phosphatase type 2/haloperoxidase"/>
    <property type="match status" value="1"/>
</dbReference>
<dbReference type="CDD" id="cd03396">
    <property type="entry name" value="PAP2_like_6"/>
    <property type="match status" value="1"/>
</dbReference>
<evidence type="ECO:0000259" key="2">
    <source>
        <dbReference type="Pfam" id="PF01569"/>
    </source>
</evidence>
<feature type="transmembrane region" description="Helical" evidence="1">
    <location>
        <begin position="38"/>
        <end position="60"/>
    </location>
</feature>
<keyword evidence="1" id="KW-0472">Membrane</keyword>
<dbReference type="InterPro" id="IPR036938">
    <property type="entry name" value="PAP2/HPO_sf"/>
</dbReference>
<keyword evidence="1" id="KW-1133">Transmembrane helix</keyword>
<dbReference type="Proteomes" id="UP000248090">
    <property type="component" value="Unassembled WGS sequence"/>
</dbReference>
<feature type="domain" description="Phosphatidic acid phosphatase type 2/haloperoxidase" evidence="2">
    <location>
        <begin position="75"/>
        <end position="197"/>
    </location>
</feature>
<name>A0ABX5LWP6_9GAMM</name>
<feature type="transmembrane region" description="Helical" evidence="1">
    <location>
        <begin position="72"/>
        <end position="91"/>
    </location>
</feature>
<protein>
    <recommendedName>
        <fullName evidence="2">Phosphatidic acid phosphatase type 2/haloperoxidase domain-containing protein</fullName>
    </recommendedName>
</protein>
<evidence type="ECO:0000313" key="4">
    <source>
        <dbReference type="Proteomes" id="UP000248090"/>
    </source>
</evidence>
<sequence>MVFSFYPTLDLKVSQLFYSSQSGFFLADNLWVQLSYRLFASLHFVVLIGLLVALAISTRFVSRWQSLTRKQLSFLLLVLLLGPGLLVNVVLKDHSTGRARPVQTIEFGGTRVFTPPLVEANQCKHNCSFVSGHASMGYFLMAFAWIRPSRRWLTAGIVLGSAVGLGRMVQGGHYLSDVVFCFWTVFFTIHLLAYQFGFRLAPSKSRQLPSDPLSGATV</sequence>
<dbReference type="EMBL" id="LAPT01000071">
    <property type="protein sequence ID" value="PXF30584.1"/>
    <property type="molecule type" value="Genomic_DNA"/>
</dbReference>
<evidence type="ECO:0000256" key="1">
    <source>
        <dbReference type="SAM" id="Phobius"/>
    </source>
</evidence>
<reference evidence="3 4" key="1">
    <citation type="submission" date="2015-03" db="EMBL/GenBank/DDBJ databases">
        <authorList>
            <person name="Krishnan R."/>
            <person name="Midha S."/>
            <person name="Patil P.B."/>
            <person name="Rameshkumar N."/>
        </authorList>
    </citation>
    <scope>NUCLEOTIDE SEQUENCE [LARGE SCALE GENOMIC DNA]</scope>
    <source>
        <strain evidence="3 4">L1E11</strain>
    </source>
</reference>